<evidence type="ECO:0000259" key="6">
    <source>
        <dbReference type="PROSITE" id="PS50931"/>
    </source>
</evidence>
<name>A0A101FJV1_9BACT</name>
<dbReference type="EMBL" id="DLVE01000056">
    <property type="protein sequence ID" value="HAA83985.1"/>
    <property type="molecule type" value="Genomic_DNA"/>
</dbReference>
<dbReference type="SUPFAM" id="SSF46785">
    <property type="entry name" value="Winged helix' DNA-binding domain"/>
    <property type="match status" value="1"/>
</dbReference>
<dbReference type="InterPro" id="IPR000847">
    <property type="entry name" value="LysR_HTH_N"/>
</dbReference>
<dbReference type="InterPro" id="IPR005119">
    <property type="entry name" value="LysR_subst-bd"/>
</dbReference>
<evidence type="ECO:0000256" key="3">
    <source>
        <dbReference type="ARBA" id="ARBA00023125"/>
    </source>
</evidence>
<dbReference type="InterPro" id="IPR036388">
    <property type="entry name" value="WH-like_DNA-bd_sf"/>
</dbReference>
<evidence type="ECO:0000256" key="4">
    <source>
        <dbReference type="ARBA" id="ARBA00023163"/>
    </source>
</evidence>
<keyword evidence="3" id="KW-0238">DNA-binding</keyword>
<feature type="domain" description="HTH lysR-type" evidence="6">
    <location>
        <begin position="2"/>
        <end position="59"/>
    </location>
</feature>
<dbReference type="SUPFAM" id="SSF53850">
    <property type="entry name" value="Periplasmic binding protein-like II"/>
    <property type="match status" value="1"/>
</dbReference>
<dbReference type="RefSeq" id="WP_051754477.1">
    <property type="nucleotide sequence ID" value="NZ_DAINLL010000008.1"/>
</dbReference>
<dbReference type="PROSITE" id="PS50931">
    <property type="entry name" value="HTH_LYSR"/>
    <property type="match status" value="1"/>
</dbReference>
<keyword evidence="5" id="KW-0175">Coiled coil</keyword>
<dbReference type="PRINTS" id="PR00039">
    <property type="entry name" value="HTHLYSR"/>
</dbReference>
<organism evidence="7 8">
    <name type="scientific">Thermodesulfobacterium commune</name>
    <dbReference type="NCBI Taxonomy" id="1741"/>
    <lineage>
        <taxon>Bacteria</taxon>
        <taxon>Pseudomonadati</taxon>
        <taxon>Thermodesulfobacteriota</taxon>
        <taxon>Thermodesulfobacteria</taxon>
        <taxon>Thermodesulfobacteriales</taxon>
        <taxon>Thermodesulfobacteriaceae</taxon>
        <taxon>Thermodesulfobacterium</taxon>
    </lineage>
</organism>
<evidence type="ECO:0000256" key="1">
    <source>
        <dbReference type="ARBA" id="ARBA00009437"/>
    </source>
</evidence>
<dbReference type="Pfam" id="PF03466">
    <property type="entry name" value="LysR_substrate"/>
    <property type="match status" value="1"/>
</dbReference>
<dbReference type="CDD" id="cd08420">
    <property type="entry name" value="PBP2_CysL_like"/>
    <property type="match status" value="1"/>
</dbReference>
<proteinExistence type="inferred from homology"/>
<comment type="similarity">
    <text evidence="1">Belongs to the LysR transcriptional regulatory family.</text>
</comment>
<evidence type="ECO:0000313" key="8">
    <source>
        <dbReference type="Proteomes" id="UP000257240"/>
    </source>
</evidence>
<sequence length="296" mass="33741">MLDLRKLEVFIKVYETQSFSKASSALHLAQPTITLHIKDLEQELEVNLFDRNTRKVVPSKAGKIVYRYGKEVLNILKQMEKELKLLKDEKVGLIEIGGSTIPGQYILPKLIKSFKENHPNISVFLKVGDSKEIIEMVLAREIDFGMVGAVFTNKDLVFFPCYEDEIVLIGPTDFNKDEIELEELYHIPLLKREEGSGTWKNFLEALDKKGIDCTKLNLIGEMGSTEAIKEAVKSGLGFGFVSSLAVELETSLKILKVVRIKNFTIKRKFYVVYPKMAKFLPVEHKFLDFIKSFSNV</sequence>
<keyword evidence="4" id="KW-0804">Transcription</keyword>
<dbReference type="Proteomes" id="UP000257240">
    <property type="component" value="Unassembled WGS sequence"/>
</dbReference>
<dbReference type="PANTHER" id="PTHR30126">
    <property type="entry name" value="HTH-TYPE TRANSCRIPTIONAL REGULATOR"/>
    <property type="match status" value="1"/>
</dbReference>
<feature type="coiled-coil region" evidence="5">
    <location>
        <begin position="69"/>
        <end position="96"/>
    </location>
</feature>
<protein>
    <submittedName>
        <fullName evidence="7">LysR family transcriptional regulator</fullName>
    </submittedName>
</protein>
<dbReference type="NCBIfam" id="NF040786">
    <property type="entry name" value="LysR_Sec_metab"/>
    <property type="match status" value="1"/>
</dbReference>
<keyword evidence="2" id="KW-0805">Transcription regulation</keyword>
<dbReference type="FunFam" id="1.10.10.10:FF:000001">
    <property type="entry name" value="LysR family transcriptional regulator"/>
    <property type="match status" value="1"/>
</dbReference>
<evidence type="ECO:0000256" key="5">
    <source>
        <dbReference type="SAM" id="Coils"/>
    </source>
</evidence>
<dbReference type="Pfam" id="PF00126">
    <property type="entry name" value="HTH_1"/>
    <property type="match status" value="1"/>
</dbReference>
<dbReference type="Gene3D" id="1.10.10.10">
    <property type="entry name" value="Winged helix-like DNA-binding domain superfamily/Winged helix DNA-binding domain"/>
    <property type="match status" value="1"/>
</dbReference>
<comment type="caution">
    <text evidence="7">The sequence shown here is derived from an EMBL/GenBank/DDBJ whole genome shotgun (WGS) entry which is preliminary data.</text>
</comment>
<evidence type="ECO:0000256" key="2">
    <source>
        <dbReference type="ARBA" id="ARBA00023015"/>
    </source>
</evidence>
<dbReference type="GO" id="GO:0000976">
    <property type="term" value="F:transcription cis-regulatory region binding"/>
    <property type="evidence" value="ECO:0007669"/>
    <property type="project" value="TreeGrafter"/>
</dbReference>
<dbReference type="PANTHER" id="PTHR30126:SF64">
    <property type="entry name" value="HTH-TYPE TRANSCRIPTIONAL REGULATOR CITR"/>
    <property type="match status" value="1"/>
</dbReference>
<dbReference type="InterPro" id="IPR047788">
    <property type="entry name" value="LysR-like_Sec_metab"/>
</dbReference>
<dbReference type="Gene3D" id="3.40.190.10">
    <property type="entry name" value="Periplasmic binding protein-like II"/>
    <property type="match status" value="2"/>
</dbReference>
<dbReference type="AlphaFoldDB" id="A0A101FJV1"/>
<accession>A0A101FJV1</accession>
<dbReference type="InterPro" id="IPR036390">
    <property type="entry name" value="WH_DNA-bd_sf"/>
</dbReference>
<dbReference type="GO" id="GO:0003700">
    <property type="term" value="F:DNA-binding transcription factor activity"/>
    <property type="evidence" value="ECO:0007669"/>
    <property type="project" value="InterPro"/>
</dbReference>
<evidence type="ECO:0000313" key="7">
    <source>
        <dbReference type="EMBL" id="HAA83985.1"/>
    </source>
</evidence>
<gene>
    <name evidence="7" type="ORF">DCE01_04290</name>
</gene>
<reference evidence="7 8" key="1">
    <citation type="journal article" date="2018" name="Nat. Biotechnol.">
        <title>A standardized bacterial taxonomy based on genome phylogeny substantially revises the tree of life.</title>
        <authorList>
            <person name="Parks D.H."/>
            <person name="Chuvochina M."/>
            <person name="Waite D.W."/>
            <person name="Rinke C."/>
            <person name="Skarshewski A."/>
            <person name="Chaumeil P.A."/>
            <person name="Hugenholtz P."/>
        </authorList>
    </citation>
    <scope>NUCLEOTIDE SEQUENCE [LARGE SCALE GENOMIC DNA]</scope>
    <source>
        <strain evidence="7">UBA12529</strain>
    </source>
</reference>